<keyword evidence="2" id="KW-1185">Reference proteome</keyword>
<dbReference type="Proteomes" id="UP000192359">
    <property type="component" value="Unassembled WGS sequence"/>
</dbReference>
<protein>
    <recommendedName>
        <fullName evidence="3">Serine hydrolase</fullName>
    </recommendedName>
</protein>
<dbReference type="GO" id="GO:0046677">
    <property type="term" value="P:response to antibiotic"/>
    <property type="evidence" value="ECO:0007669"/>
    <property type="project" value="InterPro"/>
</dbReference>
<dbReference type="AlphaFoldDB" id="A0A1Y1RQV0"/>
<sequence length="328" mass="35776">MLMAGDHGLVEHMQYNELMRSNSRPTAPSQAKVPLPATNRRQILQCIGLGLAGISMMSACGPDDEQIQPTATGGEHTNEPQDVDINVALNKLETTHGVTISLAVYNHSTNKIFLHRGDQWSYEASIVKVPISLTLLRLAAFEQRSLTEDEKALIEASITYSDNGATVEIYNRFGNGDGTLEASAESLNKTYELLGATQTRSAGTWGDNQTWAEDQVQIMRSIVDTVEWVNAPDAQYLLEKMVPLDWSQTWGVGALYGQTVLGAPVSDVSVKNGWIQDDTGAWHINSVGVARTESEIFSIALLSKGFADQTEGYDVASQAVQAYFDYVG</sequence>
<dbReference type="GO" id="GO:0030655">
    <property type="term" value="P:beta-lactam antibiotic catabolic process"/>
    <property type="evidence" value="ECO:0007669"/>
    <property type="project" value="InterPro"/>
</dbReference>
<evidence type="ECO:0008006" key="3">
    <source>
        <dbReference type="Google" id="ProtNLM"/>
    </source>
</evidence>
<dbReference type="PANTHER" id="PTHR35333:SF3">
    <property type="entry name" value="BETA-LACTAMASE-TYPE TRANSPEPTIDASE FOLD CONTAINING PROTEIN"/>
    <property type="match status" value="1"/>
</dbReference>
<dbReference type="PANTHER" id="PTHR35333">
    <property type="entry name" value="BETA-LACTAMASE"/>
    <property type="match status" value="1"/>
</dbReference>
<comment type="caution">
    <text evidence="1">The sequence shown here is derived from an EMBL/GenBank/DDBJ whole genome shotgun (WGS) entry which is preliminary data.</text>
</comment>
<dbReference type="InterPro" id="IPR012338">
    <property type="entry name" value="Beta-lactam/transpept-like"/>
</dbReference>
<dbReference type="EMBL" id="LXWF01000011">
    <property type="protein sequence ID" value="ORC22154.1"/>
    <property type="molecule type" value="Genomic_DNA"/>
</dbReference>
<dbReference type="SUPFAM" id="SSF56601">
    <property type="entry name" value="beta-lactamase/transpeptidase-like"/>
    <property type="match status" value="1"/>
</dbReference>
<evidence type="ECO:0000313" key="1">
    <source>
        <dbReference type="EMBL" id="ORC22154.1"/>
    </source>
</evidence>
<evidence type="ECO:0000313" key="2">
    <source>
        <dbReference type="Proteomes" id="UP000192359"/>
    </source>
</evidence>
<dbReference type="InterPro" id="IPR000871">
    <property type="entry name" value="Beta-lactam_class-A"/>
</dbReference>
<organism evidence="1 2">
    <name type="scientific">Rothia nasimurium</name>
    <dbReference type="NCBI Taxonomy" id="85336"/>
    <lineage>
        <taxon>Bacteria</taxon>
        <taxon>Bacillati</taxon>
        <taxon>Actinomycetota</taxon>
        <taxon>Actinomycetes</taxon>
        <taxon>Micrococcales</taxon>
        <taxon>Micrococcaceae</taxon>
        <taxon>Rothia</taxon>
    </lineage>
</organism>
<dbReference type="Gene3D" id="3.40.710.10">
    <property type="entry name" value="DD-peptidase/beta-lactamase superfamily"/>
    <property type="match status" value="1"/>
</dbReference>
<name>A0A1Y1RQV0_9MICC</name>
<reference evidence="1 2" key="1">
    <citation type="submission" date="2016-05" db="EMBL/GenBank/DDBJ databases">
        <title>Draft genome sequence of a porcine commensal Rothia nasimurium.</title>
        <authorList>
            <person name="Gaiser R.A."/>
            <person name="Van Baarlen P."/>
            <person name="Wells J.M."/>
        </authorList>
    </citation>
    <scope>NUCLEOTIDE SEQUENCE [LARGE SCALE GENOMIC DNA]</scope>
    <source>
        <strain evidence="1 2">PT-32</strain>
    </source>
</reference>
<proteinExistence type="predicted"/>
<gene>
    <name evidence="1" type="ORF">A7979_01260</name>
</gene>
<accession>A0A1Y1RQV0</accession>
<dbReference type="GO" id="GO:0008800">
    <property type="term" value="F:beta-lactamase activity"/>
    <property type="evidence" value="ECO:0007669"/>
    <property type="project" value="InterPro"/>
</dbReference>